<sequence length="231" mass="25579">MSLDNPTPQELQIADQLEQVTREVQQFSSPGLLGNEFVKAKLDAVMDEHRRAVSRGPEYYGDGEYWSTEAPDAGTRVPGLDEPAPTSPEFDTGNPEHLLGPIVIPSWSPGAPIVVRNGGRLKNVLVGPGLIKHSGNRMLHCTWHDGPGRRGRYMTRPMLLTQTRGQYVVVWWVCPSCSERLQEAFPREMPTAAQSYKELLGERSGYAYPSGGRRGICLFPVTSFRTPGYPA</sequence>
<proteinExistence type="predicted"/>
<comment type="caution">
    <text evidence="1">The sequence shown here is derived from an EMBL/GenBank/DDBJ whole genome shotgun (WGS) entry which is preliminary data.</text>
</comment>
<accession>A0A5C5S2Z0</accession>
<dbReference type="RefSeq" id="WP_146486810.1">
    <property type="nucleotide sequence ID" value="NZ_VIGX01000004.1"/>
</dbReference>
<dbReference type="EMBL" id="VIGX01000004">
    <property type="protein sequence ID" value="TWS29080.1"/>
    <property type="molecule type" value="Genomic_DNA"/>
</dbReference>
<reference evidence="1 2" key="1">
    <citation type="submission" date="2019-06" db="EMBL/GenBank/DDBJ databases">
        <title>Tsukamurella conjunctivitidis sp. nov., Tsukamurella assacharolytica sp. nov. and Tsukamurella sputae sp. nov. isolated from patients with conjunctivitis, bacteraemia (lymphoma) and respiratory infection (sputum) in Hong Kong.</title>
        <authorList>
            <person name="Teng J.L.L."/>
            <person name="Lee H.H."/>
            <person name="Fong J.Y.H."/>
            <person name="Fok K.M.N."/>
            <person name="Lau S.K.P."/>
            <person name="Woo P.C.Y."/>
        </authorList>
    </citation>
    <scope>NUCLEOTIDE SEQUENCE [LARGE SCALE GENOMIC DNA]</scope>
    <source>
        <strain evidence="1 2">HKU72</strain>
    </source>
</reference>
<keyword evidence="2" id="KW-1185">Reference proteome</keyword>
<protein>
    <submittedName>
        <fullName evidence="1">Uncharacterized protein</fullName>
    </submittedName>
</protein>
<evidence type="ECO:0000313" key="2">
    <source>
        <dbReference type="Proteomes" id="UP000319375"/>
    </source>
</evidence>
<gene>
    <name evidence="1" type="ORF">FK530_09705</name>
</gene>
<organism evidence="1 2">
    <name type="scientific">Tsukamurella conjunctivitidis</name>
    <dbReference type="NCBI Taxonomy" id="2592068"/>
    <lineage>
        <taxon>Bacteria</taxon>
        <taxon>Bacillati</taxon>
        <taxon>Actinomycetota</taxon>
        <taxon>Actinomycetes</taxon>
        <taxon>Mycobacteriales</taxon>
        <taxon>Tsukamurellaceae</taxon>
        <taxon>Tsukamurella</taxon>
    </lineage>
</organism>
<evidence type="ECO:0000313" key="1">
    <source>
        <dbReference type="EMBL" id="TWS29080.1"/>
    </source>
</evidence>
<dbReference type="Proteomes" id="UP000319375">
    <property type="component" value="Unassembled WGS sequence"/>
</dbReference>
<dbReference type="AlphaFoldDB" id="A0A5C5S2Z0"/>
<name>A0A5C5S2Z0_9ACTN</name>